<proteinExistence type="predicted"/>
<name>A0ABW3BG86_9ACTN</name>
<protein>
    <submittedName>
        <fullName evidence="2">Helix-turn-helix domain-containing protein</fullName>
    </submittedName>
</protein>
<organism evidence="2 3">
    <name type="scientific">Streptomonospora algeriensis</name>
    <dbReference type="NCBI Taxonomy" id="995084"/>
    <lineage>
        <taxon>Bacteria</taxon>
        <taxon>Bacillati</taxon>
        <taxon>Actinomycetota</taxon>
        <taxon>Actinomycetes</taxon>
        <taxon>Streptosporangiales</taxon>
        <taxon>Nocardiopsidaceae</taxon>
        <taxon>Streptomonospora</taxon>
    </lineage>
</organism>
<dbReference type="SUPFAM" id="SSF46785">
    <property type="entry name" value="Winged helix' DNA-binding domain"/>
    <property type="match status" value="1"/>
</dbReference>
<evidence type="ECO:0000313" key="3">
    <source>
        <dbReference type="Proteomes" id="UP001596956"/>
    </source>
</evidence>
<sequence length="128" mass="13827">MTGSGIDALSILAEPLRRRLYDCVVQRGGEVSRAEAAEAVGARRNLAAFHLDKLVEAGPLEVDRRKVSGREGPGSGRPPKLDRRSRREHAAQLPPRDYGTTAALLAERSGPPPQRPLVLSGLRDRSAT</sequence>
<dbReference type="Pfam" id="PF12840">
    <property type="entry name" value="HTH_20"/>
    <property type="match status" value="1"/>
</dbReference>
<accession>A0ABW3BG86</accession>
<feature type="region of interest" description="Disordered" evidence="1">
    <location>
        <begin position="60"/>
        <end position="128"/>
    </location>
</feature>
<gene>
    <name evidence="2" type="ORF">ACFQZU_08430</name>
</gene>
<dbReference type="InterPro" id="IPR036390">
    <property type="entry name" value="WH_DNA-bd_sf"/>
</dbReference>
<dbReference type="Proteomes" id="UP001596956">
    <property type="component" value="Unassembled WGS sequence"/>
</dbReference>
<dbReference type="InterPro" id="IPR036388">
    <property type="entry name" value="WH-like_DNA-bd_sf"/>
</dbReference>
<comment type="caution">
    <text evidence="2">The sequence shown here is derived from an EMBL/GenBank/DDBJ whole genome shotgun (WGS) entry which is preliminary data.</text>
</comment>
<evidence type="ECO:0000313" key="2">
    <source>
        <dbReference type="EMBL" id="MFD0801344.1"/>
    </source>
</evidence>
<keyword evidence="3" id="KW-1185">Reference proteome</keyword>
<dbReference type="Gene3D" id="1.10.10.10">
    <property type="entry name" value="Winged helix-like DNA-binding domain superfamily/Winged helix DNA-binding domain"/>
    <property type="match status" value="1"/>
</dbReference>
<reference evidence="3" key="1">
    <citation type="journal article" date="2019" name="Int. J. Syst. Evol. Microbiol.">
        <title>The Global Catalogue of Microorganisms (GCM) 10K type strain sequencing project: providing services to taxonomists for standard genome sequencing and annotation.</title>
        <authorList>
            <consortium name="The Broad Institute Genomics Platform"/>
            <consortium name="The Broad Institute Genome Sequencing Center for Infectious Disease"/>
            <person name="Wu L."/>
            <person name="Ma J."/>
        </authorList>
    </citation>
    <scope>NUCLEOTIDE SEQUENCE [LARGE SCALE GENOMIC DNA]</scope>
    <source>
        <strain evidence="3">CCUG 63369</strain>
    </source>
</reference>
<evidence type="ECO:0000256" key="1">
    <source>
        <dbReference type="SAM" id="MobiDB-lite"/>
    </source>
</evidence>
<feature type="compositionally biased region" description="Basic and acidic residues" evidence="1">
    <location>
        <begin position="60"/>
        <end position="69"/>
    </location>
</feature>
<dbReference type="EMBL" id="JBHTHR010000200">
    <property type="protein sequence ID" value="MFD0801344.1"/>
    <property type="molecule type" value="Genomic_DNA"/>
</dbReference>